<feature type="domain" description="GP-PDE" evidence="9">
    <location>
        <begin position="275"/>
        <end position="527"/>
    </location>
</feature>
<feature type="transmembrane region" description="Helical" evidence="8">
    <location>
        <begin position="89"/>
        <end position="113"/>
    </location>
</feature>
<comment type="similarity">
    <text evidence="2">Belongs to the glycerophosphoryl diester phosphodiesterase family.</text>
</comment>
<dbReference type="Gene3D" id="3.20.20.190">
    <property type="entry name" value="Phosphatidylinositol (PI) phosphodiesterase"/>
    <property type="match status" value="1"/>
</dbReference>
<feature type="transmembrane region" description="Helical" evidence="8">
    <location>
        <begin position="62"/>
        <end position="82"/>
    </location>
</feature>
<dbReference type="RefSeq" id="XP_045574078.1">
    <property type="nucleotide sequence ID" value="XM_045718122.1"/>
</dbReference>
<dbReference type="PROSITE" id="PS51704">
    <property type="entry name" value="GP_PDE"/>
    <property type="match status" value="1"/>
</dbReference>
<evidence type="ECO:0000256" key="5">
    <source>
        <dbReference type="ARBA" id="ARBA00022989"/>
    </source>
</evidence>
<sequence>MMSEDSCGRICCRVMYSCNWKHPSERKRKVSTVVDPDLDFCVEYSYRTYIKIINIFGTNFRYITIIILNFGLYTVIPCSCFSDFSQCSCCWLSVLTAVSLLTLFWMYVCLMAFNDREDVNWKAFSIFKLWVNWFMVLIVIAAVLTIYCILLLVFALVQLALKEPLDLHCLHKLFLFLGVVFIALGTTGISLQWKKEWHTVLLSLQATAPFLQMGGVGALTLVSCLVFQCFHRTRRIASKILIMVVFAGVSVAIFLSPLLIQSPCLVEEKQLPPKPALIGHRGAPMLTPENTLMSFRRSVGCDVIAFETDVQLSKDRVPYLMHDHGSHFLRRTTDVLHKFPGKDFNHSTNLTWEELQELNAGDWFLKMDPFRSVSQLSEQEKKTAGNQSVPSLLQLLDLAKTHNTSVIFDLKNDDNNDAIDTVNTILKSGIPQDLILWLPPKHRVDVREVAPGFIQVYNNVTDMDLDRGDHLNVKYSALSATEIGELRSRNVSVNLWVVNEPWLFSLLWCSGANSVTTNACSLLQDMTQPDWTMRPDRYRMIWIIVDLGSLLIMVTLFILQREREAKKGFSGWKQRELSRFLPSE</sequence>
<evidence type="ECO:0000256" key="7">
    <source>
        <dbReference type="ARBA" id="ARBA00023180"/>
    </source>
</evidence>
<evidence type="ECO:0000256" key="4">
    <source>
        <dbReference type="ARBA" id="ARBA00022801"/>
    </source>
</evidence>
<dbReference type="InterPro" id="IPR017946">
    <property type="entry name" value="PLC-like_Pdiesterase_TIM-brl"/>
</dbReference>
<organism evidence="10 12">
    <name type="scientific">Salmo salar</name>
    <name type="common">Atlantic salmon</name>
    <dbReference type="NCBI Taxonomy" id="8030"/>
    <lineage>
        <taxon>Eukaryota</taxon>
        <taxon>Metazoa</taxon>
        <taxon>Chordata</taxon>
        <taxon>Craniata</taxon>
        <taxon>Vertebrata</taxon>
        <taxon>Euteleostomi</taxon>
        <taxon>Actinopterygii</taxon>
        <taxon>Neopterygii</taxon>
        <taxon>Teleostei</taxon>
        <taxon>Protacanthopterygii</taxon>
        <taxon>Salmoniformes</taxon>
        <taxon>Salmonidae</taxon>
        <taxon>Salmoninae</taxon>
        <taxon>Salmo</taxon>
    </lineage>
</organism>
<accession>A0ABM3ESR3</accession>
<evidence type="ECO:0000256" key="8">
    <source>
        <dbReference type="SAM" id="Phobius"/>
    </source>
</evidence>
<reference evidence="11 12" key="1">
    <citation type="submission" date="2025-05" db="UniProtKB">
        <authorList>
            <consortium name="RefSeq"/>
        </authorList>
    </citation>
    <scope>IDENTIFICATION</scope>
</reference>
<name>A0ABM3ESR3_SALSA</name>
<evidence type="ECO:0000259" key="9">
    <source>
        <dbReference type="PROSITE" id="PS51704"/>
    </source>
</evidence>
<dbReference type="InterPro" id="IPR030395">
    <property type="entry name" value="GP_PDE_dom"/>
</dbReference>
<dbReference type="RefSeq" id="XP_045574077.1">
    <property type="nucleotide sequence ID" value="XM_045718121.1"/>
</dbReference>
<gene>
    <name evidence="11 12" type="primary">LOC106604731</name>
</gene>
<keyword evidence="4" id="KW-0378">Hydrolase</keyword>
<dbReference type="PANTHER" id="PTHR23344">
    <property type="entry name" value="GLYCEROPHOSPHORYL DIESTER PHOSPHODIESTERASE"/>
    <property type="match status" value="1"/>
</dbReference>
<protein>
    <submittedName>
        <fullName evidence="11 12">Glycerophosphoinositol inositolphosphodiesterase GDPD2 isoform X1</fullName>
    </submittedName>
</protein>
<evidence type="ECO:0000256" key="1">
    <source>
        <dbReference type="ARBA" id="ARBA00004141"/>
    </source>
</evidence>
<evidence type="ECO:0000256" key="2">
    <source>
        <dbReference type="ARBA" id="ARBA00007277"/>
    </source>
</evidence>
<dbReference type="Proteomes" id="UP001652741">
    <property type="component" value="Chromosome ssa05"/>
</dbReference>
<keyword evidence="7" id="KW-0325">Glycoprotein</keyword>
<evidence type="ECO:0000313" key="10">
    <source>
        <dbReference type="Proteomes" id="UP001652741"/>
    </source>
</evidence>
<keyword evidence="10" id="KW-1185">Reference proteome</keyword>
<comment type="subcellular location">
    <subcellularLocation>
        <location evidence="1">Membrane</location>
        <topology evidence="1">Multi-pass membrane protein</topology>
    </subcellularLocation>
</comment>
<evidence type="ECO:0000313" key="11">
    <source>
        <dbReference type="RefSeq" id="XP_045574077.1"/>
    </source>
</evidence>
<dbReference type="PANTHER" id="PTHR23344:SF1">
    <property type="entry name" value="GLYCEROPHOSPHOINOSITOL INOSITOLPHOSPHODIESTERASE GDPD2"/>
    <property type="match status" value="1"/>
</dbReference>
<dbReference type="SUPFAM" id="SSF51695">
    <property type="entry name" value="PLC-like phosphodiesterases"/>
    <property type="match status" value="1"/>
</dbReference>
<proteinExistence type="inferred from homology"/>
<evidence type="ECO:0000256" key="6">
    <source>
        <dbReference type="ARBA" id="ARBA00023136"/>
    </source>
</evidence>
<feature type="transmembrane region" description="Helical" evidence="8">
    <location>
        <begin position="173"/>
        <end position="190"/>
    </location>
</feature>
<evidence type="ECO:0000256" key="3">
    <source>
        <dbReference type="ARBA" id="ARBA00022692"/>
    </source>
</evidence>
<keyword evidence="5 8" id="KW-1133">Transmembrane helix</keyword>
<keyword evidence="3 8" id="KW-0812">Transmembrane</keyword>
<dbReference type="GeneID" id="106604731"/>
<feature type="transmembrane region" description="Helical" evidence="8">
    <location>
        <begin position="133"/>
        <end position="161"/>
    </location>
</feature>
<keyword evidence="6 8" id="KW-0472">Membrane</keyword>
<feature type="transmembrane region" description="Helical" evidence="8">
    <location>
        <begin position="540"/>
        <end position="559"/>
    </location>
</feature>
<feature type="transmembrane region" description="Helical" evidence="8">
    <location>
        <begin position="210"/>
        <end position="228"/>
    </location>
</feature>
<feature type="transmembrane region" description="Helical" evidence="8">
    <location>
        <begin position="240"/>
        <end position="260"/>
    </location>
</feature>
<dbReference type="Pfam" id="PF03009">
    <property type="entry name" value="GDPD"/>
    <property type="match status" value="1"/>
</dbReference>
<evidence type="ECO:0000313" key="12">
    <source>
        <dbReference type="RefSeq" id="XP_045574078.1"/>
    </source>
</evidence>